<feature type="transmembrane region" description="Helical" evidence="1">
    <location>
        <begin position="37"/>
        <end position="59"/>
    </location>
</feature>
<dbReference type="AlphaFoldDB" id="A5Z423"/>
<comment type="caution">
    <text evidence="2">The sequence shown here is derived from an EMBL/GenBank/DDBJ whole genome shotgun (WGS) entry which is preliminary data.</text>
</comment>
<keyword evidence="1" id="KW-0812">Transmembrane</keyword>
<dbReference type="Proteomes" id="UP000006000">
    <property type="component" value="Unassembled WGS sequence"/>
</dbReference>
<reference evidence="2 3" key="1">
    <citation type="submission" date="2007-03" db="EMBL/GenBank/DDBJ databases">
        <authorList>
            <person name="Fulton L."/>
            <person name="Clifton S."/>
            <person name="Fulton B."/>
            <person name="Xu J."/>
            <person name="Minx P."/>
            <person name="Pepin K.H."/>
            <person name="Johnson M."/>
            <person name="Thiruvilangam P."/>
            <person name="Bhonagiri V."/>
            <person name="Nash W.E."/>
            <person name="Mardis E.R."/>
            <person name="Wilson R.K."/>
        </authorList>
    </citation>
    <scope>NUCLEOTIDE SEQUENCE [LARGE SCALE GENOMIC DNA]</scope>
    <source>
        <strain evidence="2 3">ATCC 27560</strain>
    </source>
</reference>
<evidence type="ECO:0000313" key="2">
    <source>
        <dbReference type="EMBL" id="EDM52232.1"/>
    </source>
</evidence>
<evidence type="ECO:0000256" key="1">
    <source>
        <dbReference type="SAM" id="Phobius"/>
    </source>
</evidence>
<reference evidence="2 3" key="2">
    <citation type="submission" date="2007-04" db="EMBL/GenBank/DDBJ databases">
        <title>Draft genome sequence of Eubacterium ventriosum (ATCC 27560).</title>
        <authorList>
            <person name="Sudarsanam P."/>
            <person name="Ley R."/>
            <person name="Guruge J."/>
            <person name="Turnbaugh P.J."/>
            <person name="Mahowald M."/>
            <person name="Liep D."/>
            <person name="Gordon J."/>
        </authorList>
    </citation>
    <scope>NUCLEOTIDE SEQUENCE [LARGE SCALE GENOMIC DNA]</scope>
    <source>
        <strain evidence="2 3">ATCC 27560</strain>
    </source>
</reference>
<name>A5Z423_9FIRM</name>
<sequence>MLVYWYPIVSDSVTISVSFVANVIFLSGFVPVGVNSAVYPAACVITSMTVFSTAPTVFLCGSVPAFNCPVIGTEYSQNSVLGITTTVIDPW</sequence>
<evidence type="ECO:0000313" key="3">
    <source>
        <dbReference type="Proteomes" id="UP000006000"/>
    </source>
</evidence>
<dbReference type="EMBL" id="AAVL02000026">
    <property type="protein sequence ID" value="EDM52232.1"/>
    <property type="molecule type" value="Genomic_DNA"/>
</dbReference>
<accession>A5Z423</accession>
<protein>
    <submittedName>
        <fullName evidence="2">Uncharacterized protein</fullName>
    </submittedName>
</protein>
<keyword evidence="1" id="KW-1133">Transmembrane helix</keyword>
<organism evidence="2 3">
    <name type="scientific">Eubacterium ventriosum ATCC 27560</name>
    <dbReference type="NCBI Taxonomy" id="411463"/>
    <lineage>
        <taxon>Bacteria</taxon>
        <taxon>Bacillati</taxon>
        <taxon>Bacillota</taxon>
        <taxon>Clostridia</taxon>
        <taxon>Eubacteriales</taxon>
        <taxon>Eubacteriaceae</taxon>
        <taxon>Eubacterium</taxon>
    </lineage>
</organism>
<feature type="transmembrane region" description="Helical" evidence="1">
    <location>
        <begin position="12"/>
        <end position="30"/>
    </location>
</feature>
<proteinExistence type="predicted"/>
<dbReference type="HOGENOM" id="CLU_2422551_0_0_9"/>
<keyword evidence="1" id="KW-0472">Membrane</keyword>
<gene>
    <name evidence="2" type="ORF">EUBVEN_00428</name>
</gene>